<dbReference type="Gene3D" id="3.40.605.10">
    <property type="entry name" value="Aldehyde Dehydrogenase, Chain A, domain 1"/>
    <property type="match status" value="1"/>
</dbReference>
<evidence type="ECO:0000313" key="9">
    <source>
        <dbReference type="Proteomes" id="UP000076632"/>
    </source>
</evidence>
<dbReference type="RefSeq" id="XP_018186359.1">
    <property type="nucleotide sequence ID" value="XM_018333929.1"/>
</dbReference>
<dbReference type="OrthoDB" id="310895at2759"/>
<organism evidence="8 9">
    <name type="scientific">Xylona heveae (strain CBS 132557 / TC161)</name>
    <dbReference type="NCBI Taxonomy" id="1328760"/>
    <lineage>
        <taxon>Eukaryota</taxon>
        <taxon>Fungi</taxon>
        <taxon>Dikarya</taxon>
        <taxon>Ascomycota</taxon>
        <taxon>Pezizomycotina</taxon>
        <taxon>Xylonomycetes</taxon>
        <taxon>Xylonales</taxon>
        <taxon>Xylonaceae</taxon>
        <taxon>Xylona</taxon>
    </lineage>
</organism>
<feature type="active site" evidence="5">
    <location>
        <position position="353"/>
    </location>
</feature>
<dbReference type="FunCoup" id="A0A165FBZ7">
    <property type="interactions" value="189"/>
</dbReference>
<protein>
    <recommendedName>
        <fullName evidence="3">aldehyde dehydrogenase (NAD(+))</fullName>
        <ecNumber evidence="3">1.2.1.3</ecNumber>
    </recommendedName>
</protein>
<dbReference type="CDD" id="cd07098">
    <property type="entry name" value="ALDH_F15-22"/>
    <property type="match status" value="1"/>
</dbReference>
<accession>A0A165FBZ7</accession>
<reference evidence="8 9" key="1">
    <citation type="journal article" date="2016" name="Fungal Biol.">
        <title>The genome of Xylona heveae provides a window into fungal endophytism.</title>
        <authorList>
            <person name="Gazis R."/>
            <person name="Kuo A."/>
            <person name="Riley R."/>
            <person name="LaButti K."/>
            <person name="Lipzen A."/>
            <person name="Lin J."/>
            <person name="Amirebrahimi M."/>
            <person name="Hesse C.N."/>
            <person name="Spatafora J.W."/>
            <person name="Henrissat B."/>
            <person name="Hainaut M."/>
            <person name="Grigoriev I.V."/>
            <person name="Hibbett D.S."/>
        </authorList>
    </citation>
    <scope>NUCLEOTIDE SEQUENCE [LARGE SCALE GENOMIC DNA]</scope>
    <source>
        <strain evidence="8 9">TC161</strain>
    </source>
</reference>
<dbReference type="AlphaFoldDB" id="A0A165FBZ7"/>
<dbReference type="OMA" id="ILMRGTF"/>
<dbReference type="InterPro" id="IPR016162">
    <property type="entry name" value="Ald_DH_N"/>
</dbReference>
<dbReference type="InterPro" id="IPR016161">
    <property type="entry name" value="Ald_DH/histidinol_DH"/>
</dbReference>
<dbReference type="STRING" id="1328760.A0A165FBZ7"/>
<dbReference type="InParanoid" id="A0A165FBZ7"/>
<evidence type="ECO:0000256" key="1">
    <source>
        <dbReference type="ARBA" id="ARBA00009986"/>
    </source>
</evidence>
<comment type="similarity">
    <text evidence="1 6">Belongs to the aldehyde dehydrogenase family.</text>
</comment>
<proteinExistence type="inferred from homology"/>
<evidence type="ECO:0000313" key="8">
    <source>
        <dbReference type="EMBL" id="KZF20804.1"/>
    </source>
</evidence>
<dbReference type="FunFam" id="3.40.309.10:FF:000024">
    <property type="entry name" value="Betaine aldehyde dehydrogenase"/>
    <property type="match status" value="1"/>
</dbReference>
<dbReference type="GeneID" id="28899066"/>
<dbReference type="PROSITE" id="PS00687">
    <property type="entry name" value="ALDEHYDE_DEHYDR_GLU"/>
    <property type="match status" value="1"/>
</dbReference>
<evidence type="ECO:0000256" key="3">
    <source>
        <dbReference type="ARBA" id="ARBA00024226"/>
    </source>
</evidence>
<evidence type="ECO:0000256" key="4">
    <source>
        <dbReference type="ARBA" id="ARBA00049194"/>
    </source>
</evidence>
<dbReference type="Pfam" id="PF00171">
    <property type="entry name" value="Aldedh"/>
    <property type="match status" value="1"/>
</dbReference>
<dbReference type="EC" id="1.2.1.3" evidence="3"/>
<evidence type="ECO:0000256" key="6">
    <source>
        <dbReference type="RuleBase" id="RU003345"/>
    </source>
</evidence>
<dbReference type="GO" id="GO:0007131">
    <property type="term" value="P:reciprocal meiotic recombination"/>
    <property type="evidence" value="ECO:0007669"/>
    <property type="project" value="EnsemblFungi"/>
</dbReference>
<dbReference type="InterPro" id="IPR016160">
    <property type="entry name" value="Ald_DH_CS_CYS"/>
</dbReference>
<dbReference type="Gene3D" id="3.40.309.10">
    <property type="entry name" value="Aldehyde Dehydrogenase, Chain A, domain 2"/>
    <property type="match status" value="1"/>
</dbReference>
<keyword evidence="2 6" id="KW-0560">Oxidoreductase</keyword>
<dbReference type="PROSITE" id="PS00070">
    <property type="entry name" value="ALDEHYDE_DEHYDR_CYS"/>
    <property type="match status" value="1"/>
</dbReference>
<sequence length="642" mass="68627">MVLENSTSSWPSSSSSLCDNTAAYLRALALSSVAGFDKLSIKLLGRTISGRSDIGSDGNVDIAVFVATAVVGITVAGIFLTKLVGGGSLCCLPVPEQCRPGWKGEEVERTELKVAGSSSIQCYCPASGKSLGLINPATPDGIDRAIARAQEAQTEWAKTSFSQRRKVLQTLLKFVLENQENISTAACLDSGKTRIDSSFGEILVTVEKLKWTIKHGERALKAESRPTNFLMMYKVNEVRWEPLGVVAACVSWKYFHNLLGPIISALFSGNAVVVKGSEATAWSSTYFTNIARGALIACGHSPNLVQSIICWPSVAPHLTSHPSISHLTFIGSRPVAHAVCASAAEALTPVCVELGGKDASIILDDVKNLDKVSSILMRGVFQSSGQNCIGIERVIACAGIYDKLCALIEPRVKNLRVGSALDDGEGIDVGAMVSPASFDKLEHLIADAVNRGARLLAGGKRLHHPRYPKGHYFAPTLIVDVTPDMAIAQEELFAPVFVLMKATDVTDAIRIANSTEYGLGASVFGSNRAHLEQVVSEIKSGMVSVNDFAVYYAVQLPFGGVKGSGYGRFAGEEGLRGLCNTKSICRDRFPALLSTSIPPPLDYPIKSAQKGWDMCMGIVELGYGETIVRRVKGLGRLIRSGM</sequence>
<dbReference type="SUPFAM" id="SSF53720">
    <property type="entry name" value="ALDH-like"/>
    <property type="match status" value="1"/>
</dbReference>
<keyword evidence="9" id="KW-1185">Reference proteome</keyword>
<evidence type="ECO:0000256" key="2">
    <source>
        <dbReference type="ARBA" id="ARBA00023002"/>
    </source>
</evidence>
<dbReference type="EMBL" id="KV407462">
    <property type="protein sequence ID" value="KZF20804.1"/>
    <property type="molecule type" value="Genomic_DNA"/>
</dbReference>
<dbReference type="PANTHER" id="PTHR11699">
    <property type="entry name" value="ALDEHYDE DEHYDROGENASE-RELATED"/>
    <property type="match status" value="1"/>
</dbReference>
<dbReference type="GO" id="GO:0004029">
    <property type="term" value="F:aldehyde dehydrogenase (NAD+) activity"/>
    <property type="evidence" value="ECO:0007669"/>
    <property type="project" value="UniProtKB-EC"/>
</dbReference>
<dbReference type="InterPro" id="IPR029510">
    <property type="entry name" value="Ald_DH_CS_GLU"/>
</dbReference>
<dbReference type="InterPro" id="IPR016163">
    <property type="entry name" value="Ald_DH_C"/>
</dbReference>
<dbReference type="InterPro" id="IPR015590">
    <property type="entry name" value="Aldehyde_DH_dom"/>
</dbReference>
<evidence type="ECO:0000256" key="5">
    <source>
        <dbReference type="PROSITE-ProRule" id="PRU10007"/>
    </source>
</evidence>
<comment type="catalytic activity">
    <reaction evidence="4">
        <text>an aldehyde + NAD(+) + H2O = a carboxylate + NADH + 2 H(+)</text>
        <dbReference type="Rhea" id="RHEA:16185"/>
        <dbReference type="ChEBI" id="CHEBI:15377"/>
        <dbReference type="ChEBI" id="CHEBI:15378"/>
        <dbReference type="ChEBI" id="CHEBI:17478"/>
        <dbReference type="ChEBI" id="CHEBI:29067"/>
        <dbReference type="ChEBI" id="CHEBI:57540"/>
        <dbReference type="ChEBI" id="CHEBI:57945"/>
        <dbReference type="EC" id="1.2.1.3"/>
    </reaction>
</comment>
<name>A0A165FBZ7_XYLHT</name>
<gene>
    <name evidence="8" type="ORF">L228DRAFT_256636</name>
</gene>
<feature type="domain" description="Aldehyde dehydrogenase" evidence="7">
    <location>
        <begin position="118"/>
        <end position="584"/>
    </location>
</feature>
<dbReference type="Proteomes" id="UP000076632">
    <property type="component" value="Unassembled WGS sequence"/>
</dbReference>
<evidence type="ECO:0000259" key="7">
    <source>
        <dbReference type="Pfam" id="PF00171"/>
    </source>
</evidence>